<reference evidence="3" key="1">
    <citation type="journal article" date="2017" name="Nat. Ecol. Evol.">
        <title>Genome expansion and lineage-specific genetic innovations in the forest pathogenic fungi Armillaria.</title>
        <authorList>
            <person name="Sipos G."/>
            <person name="Prasanna A.N."/>
            <person name="Walter M.C."/>
            <person name="O'Connor E."/>
            <person name="Balint B."/>
            <person name="Krizsan K."/>
            <person name="Kiss B."/>
            <person name="Hess J."/>
            <person name="Varga T."/>
            <person name="Slot J."/>
            <person name="Riley R."/>
            <person name="Boka B."/>
            <person name="Rigling D."/>
            <person name="Barry K."/>
            <person name="Lee J."/>
            <person name="Mihaltcheva S."/>
            <person name="LaButti K."/>
            <person name="Lipzen A."/>
            <person name="Waldron R."/>
            <person name="Moloney N.M."/>
            <person name="Sperisen C."/>
            <person name="Kredics L."/>
            <person name="Vagvoelgyi C."/>
            <person name="Patrignani A."/>
            <person name="Fitzpatrick D."/>
            <person name="Nagy I."/>
            <person name="Doyle S."/>
            <person name="Anderson J.B."/>
            <person name="Grigoriev I.V."/>
            <person name="Gueldener U."/>
            <person name="Muensterkoetter M."/>
            <person name="Nagy L.G."/>
        </authorList>
    </citation>
    <scope>NUCLEOTIDE SEQUENCE [LARGE SCALE GENOMIC DNA]</scope>
    <source>
        <strain evidence="3">Ar21-2</strain>
    </source>
</reference>
<protein>
    <submittedName>
        <fullName evidence="2">Uncharacterized protein</fullName>
    </submittedName>
</protein>
<evidence type="ECO:0000256" key="1">
    <source>
        <dbReference type="SAM" id="MobiDB-lite"/>
    </source>
</evidence>
<accession>A0A2H3CND3</accession>
<keyword evidence="3" id="KW-1185">Reference proteome</keyword>
<name>A0A2H3CND3_ARMGA</name>
<dbReference type="OrthoDB" id="3050011at2759"/>
<feature type="compositionally biased region" description="Acidic residues" evidence="1">
    <location>
        <begin position="345"/>
        <end position="363"/>
    </location>
</feature>
<organism evidence="2 3">
    <name type="scientific">Armillaria gallica</name>
    <name type="common">Bulbous honey fungus</name>
    <name type="synonym">Armillaria bulbosa</name>
    <dbReference type="NCBI Taxonomy" id="47427"/>
    <lineage>
        <taxon>Eukaryota</taxon>
        <taxon>Fungi</taxon>
        <taxon>Dikarya</taxon>
        <taxon>Basidiomycota</taxon>
        <taxon>Agaricomycotina</taxon>
        <taxon>Agaricomycetes</taxon>
        <taxon>Agaricomycetidae</taxon>
        <taxon>Agaricales</taxon>
        <taxon>Marasmiineae</taxon>
        <taxon>Physalacriaceae</taxon>
        <taxon>Armillaria</taxon>
    </lineage>
</organism>
<dbReference type="Proteomes" id="UP000217790">
    <property type="component" value="Unassembled WGS sequence"/>
</dbReference>
<dbReference type="OMA" id="SILHGCQ"/>
<evidence type="ECO:0000313" key="2">
    <source>
        <dbReference type="EMBL" id="PBK82894.1"/>
    </source>
</evidence>
<dbReference type="EMBL" id="KZ293712">
    <property type="protein sequence ID" value="PBK82894.1"/>
    <property type="molecule type" value="Genomic_DNA"/>
</dbReference>
<dbReference type="AlphaFoldDB" id="A0A2H3CND3"/>
<feature type="compositionally biased region" description="Acidic residues" evidence="1">
    <location>
        <begin position="168"/>
        <end position="196"/>
    </location>
</feature>
<sequence length="416" mass="45425">MPRATIGRAAVEHGAAVHAALGRSPELKTPSPIRLTRSKAAAKVKAATPEAVEESAESSGRPPASKARGKGSSKLAPVGGGAVKESAGGARSRPVRRSRAASVVAESVNERNSKAKAPPRVPALDKGKGKQKQVEPLEVVEEEERTPVDSVYTHVKTTTKGKGKLVEIPEESDPGSDEDEERAAESDATEIVDESELMGKISNTEARKQEPVQPTYPEEDLDPSVLIPKMNALVKEDIADLKMINQLEDMLKQVDKDIRSILHGCQRERLFRDRLETFLRYCSLNNHPDSKYNDVTVRDGGRLDNGWTLDQVWSGGGVVVQWGPKDERLATEDDEEEYWQRDDEEIQKDLDELMSESDEEPEPIEGAGQAAEKSGGSGNVPGDKPASQPSPSPSRKRPRDIEEDEVAPPARRIRDC</sequence>
<feature type="region of interest" description="Disordered" evidence="1">
    <location>
        <begin position="21"/>
        <end position="222"/>
    </location>
</feature>
<evidence type="ECO:0000313" key="3">
    <source>
        <dbReference type="Proteomes" id="UP000217790"/>
    </source>
</evidence>
<gene>
    <name evidence="2" type="ORF">ARMGADRAFT_1019495</name>
</gene>
<dbReference type="InParanoid" id="A0A2H3CND3"/>
<feature type="compositionally biased region" description="Basic and acidic residues" evidence="1">
    <location>
        <begin position="123"/>
        <end position="135"/>
    </location>
</feature>
<feature type="region of interest" description="Disordered" evidence="1">
    <location>
        <begin position="345"/>
        <end position="416"/>
    </location>
</feature>
<proteinExistence type="predicted"/>